<organism evidence="2 3">
    <name type="scientific">Pleurodeles waltl</name>
    <name type="common">Iberian ribbed newt</name>
    <dbReference type="NCBI Taxonomy" id="8319"/>
    <lineage>
        <taxon>Eukaryota</taxon>
        <taxon>Metazoa</taxon>
        <taxon>Chordata</taxon>
        <taxon>Craniata</taxon>
        <taxon>Vertebrata</taxon>
        <taxon>Euteleostomi</taxon>
        <taxon>Amphibia</taxon>
        <taxon>Batrachia</taxon>
        <taxon>Caudata</taxon>
        <taxon>Salamandroidea</taxon>
        <taxon>Salamandridae</taxon>
        <taxon>Pleurodelinae</taxon>
        <taxon>Pleurodeles</taxon>
    </lineage>
</organism>
<keyword evidence="3" id="KW-1185">Reference proteome</keyword>
<protein>
    <submittedName>
        <fullName evidence="2">Uncharacterized protein</fullName>
    </submittedName>
</protein>
<gene>
    <name evidence="2" type="ORF">NDU88_003692</name>
</gene>
<sequence length="208" mass="23647">MWRIGVCLVVILEGSCKVEMISWCLKPLSRSGINTAICKAKKFCHTVRPEGNLNKSSTQIPGDILAAAIRLSASRPTDCFGLEWDRWFWIELGKIGIDQVVPGKRMWREENNSELSLISRRVIFCAEFVKEQVLWAKPLIRRLQLEEAELMVEISLGKTGTGGYFDQGFIPKMTPSMVNAYRLLKKLVLPLWYTLNVMEIQPQGCPES</sequence>
<feature type="signal peptide" evidence="1">
    <location>
        <begin position="1"/>
        <end position="20"/>
    </location>
</feature>
<evidence type="ECO:0000313" key="3">
    <source>
        <dbReference type="Proteomes" id="UP001066276"/>
    </source>
</evidence>
<dbReference type="EMBL" id="JANPWB010000016">
    <property type="protein sequence ID" value="KAJ1083534.1"/>
    <property type="molecule type" value="Genomic_DNA"/>
</dbReference>
<dbReference type="AlphaFoldDB" id="A0AAV7KYS9"/>
<accession>A0AAV7KYS9</accession>
<reference evidence="2" key="1">
    <citation type="journal article" date="2022" name="bioRxiv">
        <title>Sequencing and chromosome-scale assembly of the giantPleurodeles waltlgenome.</title>
        <authorList>
            <person name="Brown T."/>
            <person name="Elewa A."/>
            <person name="Iarovenko S."/>
            <person name="Subramanian E."/>
            <person name="Araus A.J."/>
            <person name="Petzold A."/>
            <person name="Susuki M."/>
            <person name="Suzuki K.-i.T."/>
            <person name="Hayashi T."/>
            <person name="Toyoda A."/>
            <person name="Oliveira C."/>
            <person name="Osipova E."/>
            <person name="Leigh N.D."/>
            <person name="Simon A."/>
            <person name="Yun M.H."/>
        </authorList>
    </citation>
    <scope>NUCLEOTIDE SEQUENCE</scope>
    <source>
        <strain evidence="2">20211129_DDA</strain>
        <tissue evidence="2">Liver</tissue>
    </source>
</reference>
<keyword evidence="1" id="KW-0732">Signal</keyword>
<evidence type="ECO:0000256" key="1">
    <source>
        <dbReference type="SAM" id="SignalP"/>
    </source>
</evidence>
<proteinExistence type="predicted"/>
<comment type="caution">
    <text evidence="2">The sequence shown here is derived from an EMBL/GenBank/DDBJ whole genome shotgun (WGS) entry which is preliminary data.</text>
</comment>
<feature type="chain" id="PRO_5043709214" evidence="1">
    <location>
        <begin position="21"/>
        <end position="208"/>
    </location>
</feature>
<evidence type="ECO:0000313" key="2">
    <source>
        <dbReference type="EMBL" id="KAJ1083534.1"/>
    </source>
</evidence>
<name>A0AAV7KYS9_PLEWA</name>
<dbReference type="Proteomes" id="UP001066276">
    <property type="component" value="Chromosome 12"/>
</dbReference>